<protein>
    <submittedName>
        <fullName evidence="1">Uncharacterized protein</fullName>
    </submittedName>
</protein>
<evidence type="ECO:0000313" key="1">
    <source>
        <dbReference type="EMBL" id="RPA72739.1"/>
    </source>
</evidence>
<dbReference type="EMBL" id="ML119848">
    <property type="protein sequence ID" value="RPA72739.1"/>
    <property type="molecule type" value="Genomic_DNA"/>
</dbReference>
<dbReference type="Proteomes" id="UP000275078">
    <property type="component" value="Unassembled WGS sequence"/>
</dbReference>
<dbReference type="AlphaFoldDB" id="A0A3N4HEY7"/>
<reference evidence="1 2" key="1">
    <citation type="journal article" date="2018" name="Nat. Ecol. Evol.">
        <title>Pezizomycetes genomes reveal the molecular basis of ectomycorrhizal truffle lifestyle.</title>
        <authorList>
            <person name="Murat C."/>
            <person name="Payen T."/>
            <person name="Noel B."/>
            <person name="Kuo A."/>
            <person name="Morin E."/>
            <person name="Chen J."/>
            <person name="Kohler A."/>
            <person name="Krizsan K."/>
            <person name="Balestrini R."/>
            <person name="Da Silva C."/>
            <person name="Montanini B."/>
            <person name="Hainaut M."/>
            <person name="Levati E."/>
            <person name="Barry K.W."/>
            <person name="Belfiori B."/>
            <person name="Cichocki N."/>
            <person name="Clum A."/>
            <person name="Dockter R.B."/>
            <person name="Fauchery L."/>
            <person name="Guy J."/>
            <person name="Iotti M."/>
            <person name="Le Tacon F."/>
            <person name="Lindquist E.A."/>
            <person name="Lipzen A."/>
            <person name="Malagnac F."/>
            <person name="Mello A."/>
            <person name="Molinier V."/>
            <person name="Miyauchi S."/>
            <person name="Poulain J."/>
            <person name="Riccioni C."/>
            <person name="Rubini A."/>
            <person name="Sitrit Y."/>
            <person name="Splivallo R."/>
            <person name="Traeger S."/>
            <person name="Wang M."/>
            <person name="Zifcakova L."/>
            <person name="Wipf D."/>
            <person name="Zambonelli A."/>
            <person name="Paolocci F."/>
            <person name="Nowrousian M."/>
            <person name="Ottonello S."/>
            <person name="Baldrian P."/>
            <person name="Spatafora J.W."/>
            <person name="Henrissat B."/>
            <person name="Nagy L.G."/>
            <person name="Aury J.M."/>
            <person name="Wincker P."/>
            <person name="Grigoriev I.V."/>
            <person name="Bonfante P."/>
            <person name="Martin F.M."/>
        </authorList>
    </citation>
    <scope>NUCLEOTIDE SEQUENCE [LARGE SCALE GENOMIC DNA]</scope>
    <source>
        <strain evidence="1 2">RN42</strain>
    </source>
</reference>
<keyword evidence="2" id="KW-1185">Reference proteome</keyword>
<proteinExistence type="predicted"/>
<organism evidence="1 2">
    <name type="scientific">Ascobolus immersus RN42</name>
    <dbReference type="NCBI Taxonomy" id="1160509"/>
    <lineage>
        <taxon>Eukaryota</taxon>
        <taxon>Fungi</taxon>
        <taxon>Dikarya</taxon>
        <taxon>Ascomycota</taxon>
        <taxon>Pezizomycotina</taxon>
        <taxon>Pezizomycetes</taxon>
        <taxon>Pezizales</taxon>
        <taxon>Ascobolaceae</taxon>
        <taxon>Ascobolus</taxon>
    </lineage>
</organism>
<accession>A0A3N4HEY7</accession>
<gene>
    <name evidence="1" type="ORF">BJ508DRAFT_381397</name>
</gene>
<sequence>MACFKMVHQRLGRSGQDEHNILQANGLLKKGNVLIFEGSSFPFTIPLVTLFISSDEGAQPDQQIRDMLPTSVISSIKLLSVLTLFLGFHCYSVSSFPLSAAALKSRDISNGQSVSTRVVWNSPGSTYERERKSAISAPEFEISNSGIQGSSNRLENATTAEKEARDCSNCYRRLTLEGRGNTDDREELAKCFSDFLPDISEKFRNSTMGVVGGGEEPNWLDRAWHYGTADRSRLSVDLEPLTARWFRPGDYAGYVPGISSTDGLVFCNMNEKVFAGPSLFGYWQADGFLEGWCDHLASGAFIVKERFGGEWRKIAYVRTSSRKNPALLPTAPGEKKRSLYDEWCTFIEKEEVGTK</sequence>
<evidence type="ECO:0000313" key="2">
    <source>
        <dbReference type="Proteomes" id="UP000275078"/>
    </source>
</evidence>
<name>A0A3N4HEY7_ASCIM</name>